<organism evidence="1 2">
    <name type="scientific">Rhabditophanes sp. KR3021</name>
    <dbReference type="NCBI Taxonomy" id="114890"/>
    <lineage>
        <taxon>Eukaryota</taxon>
        <taxon>Metazoa</taxon>
        <taxon>Ecdysozoa</taxon>
        <taxon>Nematoda</taxon>
        <taxon>Chromadorea</taxon>
        <taxon>Rhabditida</taxon>
        <taxon>Tylenchina</taxon>
        <taxon>Panagrolaimomorpha</taxon>
        <taxon>Strongyloidoidea</taxon>
        <taxon>Alloionematidae</taxon>
        <taxon>Rhabditophanes</taxon>
    </lineage>
</organism>
<evidence type="ECO:0000313" key="2">
    <source>
        <dbReference type="WBParaSite" id="RSKR_0000184800.1"/>
    </source>
</evidence>
<proteinExistence type="predicted"/>
<dbReference type="WBParaSite" id="RSKR_0000184800.1">
    <property type="protein sequence ID" value="RSKR_0000184800.1"/>
    <property type="gene ID" value="RSKR_0000184800"/>
</dbReference>
<name>A0AC35TLZ8_9BILA</name>
<protein>
    <submittedName>
        <fullName evidence="2">ZP domain-containing protein</fullName>
    </submittedName>
</protein>
<sequence length="162" mass="17751">MSTWRYMFLLALFASLCFISVAQKVNEESPAEGFTEGSASYASNPDDEDSNVEASAIPPEETETRKPDVEKITNSNILIATAPTQAPPRPPIVIHDAGHGINVNNETNFDIINSSTLPPQEQGLFTTMNIVIFVALILLLLIVVCTCISCNRKKSKLTEIHF</sequence>
<dbReference type="Proteomes" id="UP000095286">
    <property type="component" value="Unplaced"/>
</dbReference>
<evidence type="ECO:0000313" key="1">
    <source>
        <dbReference type="Proteomes" id="UP000095286"/>
    </source>
</evidence>
<reference evidence="2" key="1">
    <citation type="submission" date="2016-11" db="UniProtKB">
        <authorList>
            <consortium name="WormBaseParasite"/>
        </authorList>
    </citation>
    <scope>IDENTIFICATION</scope>
    <source>
        <strain evidence="2">KR3021</strain>
    </source>
</reference>
<accession>A0AC35TLZ8</accession>